<organism evidence="4">
    <name type="scientific">freshwater metagenome</name>
    <dbReference type="NCBI Taxonomy" id="449393"/>
    <lineage>
        <taxon>unclassified sequences</taxon>
        <taxon>metagenomes</taxon>
        <taxon>ecological metagenomes</taxon>
    </lineage>
</organism>
<protein>
    <submittedName>
        <fullName evidence="4">Unannotated protein</fullName>
    </submittedName>
</protein>
<evidence type="ECO:0000313" key="1">
    <source>
        <dbReference type="EMBL" id="CAB4733311.1"/>
    </source>
</evidence>
<proteinExistence type="predicted"/>
<dbReference type="AlphaFoldDB" id="A0A6J7R656"/>
<dbReference type="EMBL" id="CAFBOS010000275">
    <property type="protein sequence ID" value="CAB5024192.1"/>
    <property type="molecule type" value="Genomic_DNA"/>
</dbReference>
<evidence type="ECO:0000313" key="2">
    <source>
        <dbReference type="EMBL" id="CAB4814076.1"/>
    </source>
</evidence>
<accession>A0A6J7R656</accession>
<dbReference type="EMBL" id="CAFABA010000005">
    <property type="protein sequence ID" value="CAB4814076.1"/>
    <property type="molecule type" value="Genomic_DNA"/>
</dbReference>
<evidence type="ECO:0000313" key="3">
    <source>
        <dbReference type="EMBL" id="CAB4903908.1"/>
    </source>
</evidence>
<dbReference type="EMBL" id="CAEZYR010000015">
    <property type="protein sequence ID" value="CAB4733311.1"/>
    <property type="molecule type" value="Genomic_DNA"/>
</dbReference>
<reference evidence="4" key="1">
    <citation type="submission" date="2020-05" db="EMBL/GenBank/DDBJ databases">
        <authorList>
            <person name="Chiriac C."/>
            <person name="Salcher M."/>
            <person name="Ghai R."/>
            <person name="Kavagutti S V."/>
        </authorList>
    </citation>
    <scope>NUCLEOTIDE SEQUENCE</scope>
</reference>
<name>A0A6J7R656_9ZZZZ</name>
<sequence>MRRRVASVVSLLAILVVLLPAWVERDSYPLSTYPMFSYPRDRVAVVDTAVGYDATGRRMRLTPTIIGGGSEVIHAAVTVSTAIAQRDTDALCQEMAARAASRRPALVRIEVVSEAHDVIAYFEGEETPASVVVHSSCEVPR</sequence>
<gene>
    <name evidence="1" type="ORF">UFOPK2754_00633</name>
    <name evidence="2" type="ORF">UFOPK3139_00221</name>
    <name evidence="3" type="ORF">UFOPK3543_01020</name>
    <name evidence="4" type="ORF">UFOPK3967_02946</name>
</gene>
<evidence type="ECO:0000313" key="4">
    <source>
        <dbReference type="EMBL" id="CAB5024192.1"/>
    </source>
</evidence>
<dbReference type="EMBL" id="CAFBMH010000027">
    <property type="protein sequence ID" value="CAB4903908.1"/>
    <property type="molecule type" value="Genomic_DNA"/>
</dbReference>